<dbReference type="Proteomes" id="UP000295748">
    <property type="component" value="Chromosome"/>
</dbReference>
<keyword evidence="1" id="KW-0472">Membrane</keyword>
<keyword evidence="3" id="KW-1185">Reference proteome</keyword>
<protein>
    <submittedName>
        <fullName evidence="2">Uncharacterized protein</fullName>
    </submittedName>
</protein>
<organism evidence="2 3">
    <name type="scientific">Microbacterium wangchenii</name>
    <dbReference type="NCBI Taxonomy" id="2541726"/>
    <lineage>
        <taxon>Bacteria</taxon>
        <taxon>Bacillati</taxon>
        <taxon>Actinomycetota</taxon>
        <taxon>Actinomycetes</taxon>
        <taxon>Micrococcales</taxon>
        <taxon>Microbacteriaceae</taxon>
        <taxon>Microbacterium</taxon>
    </lineage>
</organism>
<feature type="transmembrane region" description="Helical" evidence="1">
    <location>
        <begin position="57"/>
        <end position="78"/>
    </location>
</feature>
<evidence type="ECO:0000313" key="2">
    <source>
        <dbReference type="EMBL" id="QBR88569.1"/>
    </source>
</evidence>
<evidence type="ECO:0000313" key="3">
    <source>
        <dbReference type="Proteomes" id="UP000295748"/>
    </source>
</evidence>
<dbReference type="EMBL" id="CP038266">
    <property type="protein sequence ID" value="QBR88569.1"/>
    <property type="molecule type" value="Genomic_DNA"/>
</dbReference>
<gene>
    <name evidence="2" type="ORF">E4K62_07655</name>
</gene>
<keyword evidence="1" id="KW-0812">Transmembrane</keyword>
<evidence type="ECO:0000256" key="1">
    <source>
        <dbReference type="SAM" id="Phobius"/>
    </source>
</evidence>
<name>A0ABX5SUQ9_9MICO</name>
<sequence>MTTLLITAALLLAGACTGLLLGIARVPRIRAVPVTVALTLATALAIAVVMVGPREPWLGAAVAVLIVLFSLLSTAWMWKNKEGVDASYGWILVQEILHPERLRRPHTE</sequence>
<dbReference type="RefSeq" id="WP_135065712.1">
    <property type="nucleotide sequence ID" value="NZ_CP038266.1"/>
</dbReference>
<feature type="transmembrane region" description="Helical" evidence="1">
    <location>
        <begin position="31"/>
        <end position="51"/>
    </location>
</feature>
<proteinExistence type="predicted"/>
<keyword evidence="1" id="KW-1133">Transmembrane helix</keyword>
<reference evidence="2 3" key="1">
    <citation type="submission" date="2019-03" db="EMBL/GenBank/DDBJ databases">
        <authorList>
            <person name="Dong K."/>
        </authorList>
    </citation>
    <scope>NUCLEOTIDE SEQUENCE [LARGE SCALE GENOMIC DNA]</scope>
    <source>
        <strain evidence="3">dk512</strain>
    </source>
</reference>
<feature type="transmembrane region" description="Helical" evidence="1">
    <location>
        <begin position="6"/>
        <end position="24"/>
    </location>
</feature>
<accession>A0ABX5SUQ9</accession>